<reference evidence="2 3" key="1">
    <citation type="submission" date="2019-07" db="EMBL/GenBank/DDBJ databases">
        <title>Deinococcus detaillus sp. nov., isolated from humus soil in Antarctica.</title>
        <authorList>
            <person name="Zhang K."/>
        </authorList>
    </citation>
    <scope>NUCLEOTIDE SEQUENCE [LARGE SCALE GENOMIC DNA]</scope>
    <source>
        <strain evidence="2 3">H1</strain>
    </source>
</reference>
<dbReference type="SUPFAM" id="SSF53756">
    <property type="entry name" value="UDP-Glycosyltransferase/glycogen phosphorylase"/>
    <property type="match status" value="1"/>
</dbReference>
<proteinExistence type="predicted"/>
<feature type="domain" description="DUF3492" evidence="1">
    <location>
        <begin position="46"/>
        <end position="298"/>
    </location>
</feature>
<dbReference type="Pfam" id="PF13692">
    <property type="entry name" value="Glyco_trans_1_4"/>
    <property type="match status" value="1"/>
</dbReference>
<dbReference type="AlphaFoldDB" id="A0A553V2Q3"/>
<dbReference type="PANTHER" id="PTHR12526">
    <property type="entry name" value="GLYCOSYLTRANSFERASE"/>
    <property type="match status" value="1"/>
</dbReference>
<evidence type="ECO:0000259" key="1">
    <source>
        <dbReference type="Pfam" id="PF11997"/>
    </source>
</evidence>
<keyword evidence="3" id="KW-1185">Reference proteome</keyword>
<evidence type="ECO:0000313" key="3">
    <source>
        <dbReference type="Proteomes" id="UP000316092"/>
    </source>
</evidence>
<organism evidence="2 3">
    <name type="scientific">Deinococcus detaillensis</name>
    <dbReference type="NCBI Taxonomy" id="2592048"/>
    <lineage>
        <taxon>Bacteria</taxon>
        <taxon>Thermotogati</taxon>
        <taxon>Deinococcota</taxon>
        <taxon>Deinococci</taxon>
        <taxon>Deinococcales</taxon>
        <taxon>Deinococcaceae</taxon>
        <taxon>Deinococcus</taxon>
    </lineage>
</organism>
<dbReference type="GO" id="GO:0016757">
    <property type="term" value="F:glycosyltransferase activity"/>
    <property type="evidence" value="ECO:0007669"/>
    <property type="project" value="TreeGrafter"/>
</dbReference>
<gene>
    <name evidence="2" type="ORF">FNU79_05750</name>
</gene>
<accession>A0A553V2Q3</accession>
<evidence type="ECO:0000313" key="2">
    <source>
        <dbReference type="EMBL" id="TSA86702.1"/>
    </source>
</evidence>
<dbReference type="EMBL" id="VKDB01000004">
    <property type="protein sequence ID" value="TSA86702.1"/>
    <property type="molecule type" value="Genomic_DNA"/>
</dbReference>
<comment type="caution">
    <text evidence="2">The sequence shown here is derived from an EMBL/GenBank/DDBJ whole genome shotgun (WGS) entry which is preliminary data.</text>
</comment>
<dbReference type="Proteomes" id="UP000316092">
    <property type="component" value="Unassembled WGS sequence"/>
</dbReference>
<dbReference type="Pfam" id="PF11997">
    <property type="entry name" value="DUF3492"/>
    <property type="match status" value="1"/>
</dbReference>
<sequence length="541" mass="59290">MDSGGVMPLSRAPLAFQAEPAPLLGAQRRVITLYTEEAAALTDEGGWLRQLLTGMPEMHFQVRLLARTAPGHMVAPLPALSNQPLPHAAEAQVWSLFAPEPQHPTFSAAEKSEVEDALASLVTGLCVPDATAFTESLQALSELAGSGSLTAILLSGQAARQILWAWQQVARPNLRPRLPVPSITDALALAEWLCGALRPLAYLPPAAELAQAQGSGAAGLAALHGLWRRGTPFILLEPQATLRQHYLEFRRRRVPLGQKIMQLRFERLLSRAVYRQASKVVAGSARVRRWQEHLGAPPARTLLRSGGLQLTRTAWADQPISPEPEQAAVVWCGEWRPEEQLETLLRAFDLVRRQRLDARLKLFGQPVAGFPAYRAWVGELITSLRLERCVTLEALPNDRAEVYRAGQVVVVTGSAYEVPSALLEAMTLGRAIIAPREESSAEVVCEAGVLCAAQDLLALSSHILRLLENAPLRRTLGESARARSVLFSSDGWLDLQRELCEQIFGSAAETDWGHKPWAETKLDLGFPHELELGDFDFGENQ</sequence>
<protein>
    <submittedName>
        <fullName evidence="2">DUF3492 domain-containing protein</fullName>
    </submittedName>
</protein>
<dbReference type="InterPro" id="IPR022622">
    <property type="entry name" value="DUF3492"/>
</dbReference>
<name>A0A553V2Q3_9DEIO</name>
<dbReference type="Gene3D" id="3.40.50.2000">
    <property type="entry name" value="Glycogen Phosphorylase B"/>
    <property type="match status" value="1"/>
</dbReference>
<dbReference type="PANTHER" id="PTHR12526:SF636">
    <property type="entry name" value="BLL3647 PROTEIN"/>
    <property type="match status" value="1"/>
</dbReference>